<dbReference type="Pfam" id="PF13356">
    <property type="entry name" value="Arm-DNA-bind_3"/>
    <property type="match status" value="1"/>
</dbReference>
<feature type="region of interest" description="Disordered" evidence="7">
    <location>
        <begin position="333"/>
        <end position="365"/>
    </location>
</feature>
<dbReference type="InterPro" id="IPR013762">
    <property type="entry name" value="Integrase-like_cat_sf"/>
</dbReference>
<accession>A0A1J5RVQ8</accession>
<dbReference type="PANTHER" id="PTHR30629">
    <property type="entry name" value="PROPHAGE INTEGRASE"/>
    <property type="match status" value="1"/>
</dbReference>
<sequence>MGNLSDKAIRAAKVDSGERFLADGDGLYLRVRAGDAPKVWFYRYTMGGIARKIQLGAFPHMGLADARTIGGEMTGRRRQGIDPITEKEAAEAAAKLTAEIEARAQAKEAARITMATLFERWATVDLVRHKDGGTYVRDQMVRHVLPFIGTMLVEDVRKGHITGVTDKLLAEGKNRTAKLAFGLMRQMLRFAVDRGVIEFEPSASIRKAAIGGKDTERERVLSEAEVRELHGKLPGARLIASTEAAVWIALSTCCRIGELLSARWADLDLPGRVWKIPETKNGRPHTVYLSDFAAARFEEIRDATNEKRAKDEKAGKSVKTLAWVFPNRKESGAVSSKTVTKQLADRQREPAVNEEKAKPMTRRSSQTGALRLTDGYWSPHDLRRTGATMMVALGVLPEVAERCLNHTEENKVKRIYQRHSYENEMRQAWALLGERLEMLTSGESNVLTVEFGKTAG</sequence>
<name>A0A1J5RVQ8_9ZZZZ</name>
<dbReference type="Gene3D" id="1.10.150.130">
    <property type="match status" value="1"/>
</dbReference>
<keyword evidence="5" id="KW-1179">Viral genome integration</keyword>
<evidence type="ECO:0000256" key="5">
    <source>
        <dbReference type="ARBA" id="ARBA00023195"/>
    </source>
</evidence>
<keyword evidence="3" id="KW-0238">DNA-binding</keyword>
<protein>
    <submittedName>
        <fullName evidence="9">Prophage CP4-57 integrase</fullName>
    </submittedName>
</protein>
<evidence type="ECO:0000256" key="7">
    <source>
        <dbReference type="SAM" id="MobiDB-lite"/>
    </source>
</evidence>
<dbReference type="InterPro" id="IPR050808">
    <property type="entry name" value="Phage_Integrase"/>
</dbReference>
<dbReference type="Gene3D" id="3.30.160.390">
    <property type="entry name" value="Integrase, DNA-binding domain"/>
    <property type="match status" value="1"/>
</dbReference>
<keyword evidence="4" id="KW-0233">DNA recombination</keyword>
<dbReference type="GO" id="GO:0044826">
    <property type="term" value="P:viral genome integration into host DNA"/>
    <property type="evidence" value="ECO:0007669"/>
    <property type="project" value="UniProtKB-KW"/>
</dbReference>
<keyword evidence="2" id="KW-0229">DNA integration</keyword>
<dbReference type="InterPro" id="IPR053876">
    <property type="entry name" value="Phage_int_M"/>
</dbReference>
<evidence type="ECO:0000256" key="4">
    <source>
        <dbReference type="ARBA" id="ARBA00023172"/>
    </source>
</evidence>
<dbReference type="Gene3D" id="1.10.443.10">
    <property type="entry name" value="Intergrase catalytic core"/>
    <property type="match status" value="1"/>
</dbReference>
<dbReference type="AlphaFoldDB" id="A0A1J5RVQ8"/>
<dbReference type="Pfam" id="PF00589">
    <property type="entry name" value="Phage_integrase"/>
    <property type="match status" value="1"/>
</dbReference>
<dbReference type="InterPro" id="IPR038488">
    <property type="entry name" value="Integrase_DNA-bd_sf"/>
</dbReference>
<dbReference type="GO" id="GO:0046718">
    <property type="term" value="P:symbiont entry into host cell"/>
    <property type="evidence" value="ECO:0007669"/>
    <property type="project" value="UniProtKB-KW"/>
</dbReference>
<evidence type="ECO:0000256" key="1">
    <source>
        <dbReference type="ARBA" id="ARBA00008857"/>
    </source>
</evidence>
<reference evidence="9" key="1">
    <citation type="submission" date="2016-10" db="EMBL/GenBank/DDBJ databases">
        <title>Sequence of Gallionella enrichment culture.</title>
        <authorList>
            <person name="Poehlein A."/>
            <person name="Muehling M."/>
            <person name="Daniel R."/>
        </authorList>
    </citation>
    <scope>NUCLEOTIDE SEQUENCE</scope>
</reference>
<dbReference type="PROSITE" id="PS51898">
    <property type="entry name" value="TYR_RECOMBINASE"/>
    <property type="match status" value="1"/>
</dbReference>
<dbReference type="GO" id="GO:0075713">
    <property type="term" value="P:establishment of integrated proviral latency"/>
    <property type="evidence" value="ECO:0007669"/>
    <property type="project" value="UniProtKB-KW"/>
</dbReference>
<dbReference type="GO" id="GO:0003677">
    <property type="term" value="F:DNA binding"/>
    <property type="evidence" value="ECO:0007669"/>
    <property type="project" value="UniProtKB-KW"/>
</dbReference>
<evidence type="ECO:0000313" key="9">
    <source>
        <dbReference type="EMBL" id="OIQ92189.1"/>
    </source>
</evidence>
<dbReference type="GO" id="GO:0006310">
    <property type="term" value="P:DNA recombination"/>
    <property type="evidence" value="ECO:0007669"/>
    <property type="project" value="UniProtKB-KW"/>
</dbReference>
<dbReference type="EMBL" id="MLJW01000238">
    <property type="protein sequence ID" value="OIQ92189.1"/>
    <property type="molecule type" value="Genomic_DNA"/>
</dbReference>
<keyword evidence="6" id="KW-1160">Virus entry into host cell</keyword>
<comment type="similarity">
    <text evidence="1">Belongs to the 'phage' integrase family.</text>
</comment>
<dbReference type="GO" id="GO:0015074">
    <property type="term" value="P:DNA integration"/>
    <property type="evidence" value="ECO:0007669"/>
    <property type="project" value="UniProtKB-KW"/>
</dbReference>
<evidence type="ECO:0000259" key="8">
    <source>
        <dbReference type="PROSITE" id="PS51898"/>
    </source>
</evidence>
<gene>
    <name evidence="9" type="primary">intA_7</name>
    <name evidence="9" type="ORF">GALL_258660</name>
</gene>
<dbReference type="InterPro" id="IPR025166">
    <property type="entry name" value="Integrase_DNA_bind_dom"/>
</dbReference>
<dbReference type="InterPro" id="IPR011010">
    <property type="entry name" value="DNA_brk_join_enz"/>
</dbReference>
<feature type="domain" description="Tyr recombinase" evidence="8">
    <location>
        <begin position="216"/>
        <end position="430"/>
    </location>
</feature>
<organism evidence="9">
    <name type="scientific">mine drainage metagenome</name>
    <dbReference type="NCBI Taxonomy" id="410659"/>
    <lineage>
        <taxon>unclassified sequences</taxon>
        <taxon>metagenomes</taxon>
        <taxon>ecological metagenomes</taxon>
    </lineage>
</organism>
<dbReference type="InterPro" id="IPR010998">
    <property type="entry name" value="Integrase_recombinase_N"/>
</dbReference>
<dbReference type="CDD" id="cd00801">
    <property type="entry name" value="INT_P4_C"/>
    <property type="match status" value="1"/>
</dbReference>
<evidence type="ECO:0000256" key="2">
    <source>
        <dbReference type="ARBA" id="ARBA00022908"/>
    </source>
</evidence>
<dbReference type="PANTHER" id="PTHR30629:SF2">
    <property type="entry name" value="PROPHAGE INTEGRASE INTS-RELATED"/>
    <property type="match status" value="1"/>
</dbReference>
<dbReference type="Pfam" id="PF22022">
    <property type="entry name" value="Phage_int_M"/>
    <property type="match status" value="1"/>
</dbReference>
<dbReference type="InterPro" id="IPR002104">
    <property type="entry name" value="Integrase_catalytic"/>
</dbReference>
<dbReference type="SUPFAM" id="SSF56349">
    <property type="entry name" value="DNA breaking-rejoining enzymes"/>
    <property type="match status" value="1"/>
</dbReference>
<evidence type="ECO:0000256" key="3">
    <source>
        <dbReference type="ARBA" id="ARBA00023125"/>
    </source>
</evidence>
<evidence type="ECO:0000256" key="6">
    <source>
        <dbReference type="ARBA" id="ARBA00023296"/>
    </source>
</evidence>
<comment type="caution">
    <text evidence="9">The sequence shown here is derived from an EMBL/GenBank/DDBJ whole genome shotgun (WGS) entry which is preliminary data.</text>
</comment>
<proteinExistence type="inferred from homology"/>
<feature type="compositionally biased region" description="Basic and acidic residues" evidence="7">
    <location>
        <begin position="343"/>
        <end position="358"/>
    </location>
</feature>